<dbReference type="SUPFAM" id="SSF52540">
    <property type="entry name" value="P-loop containing nucleoside triphosphate hydrolases"/>
    <property type="match status" value="1"/>
</dbReference>
<evidence type="ECO:0000259" key="1">
    <source>
        <dbReference type="Pfam" id="PF13175"/>
    </source>
</evidence>
<dbReference type="Proteomes" id="UP000515808">
    <property type="component" value="Chromosome"/>
</dbReference>
<dbReference type="AlphaFoldDB" id="A0A7G9L7J8"/>
<keyword evidence="4" id="KW-1185">Reference proteome</keyword>
<dbReference type="Gene3D" id="3.40.50.300">
    <property type="entry name" value="P-loop containing nucleotide triphosphate hydrolases"/>
    <property type="match status" value="2"/>
</dbReference>
<evidence type="ECO:0000313" key="4">
    <source>
        <dbReference type="Proteomes" id="UP000515808"/>
    </source>
</evidence>
<gene>
    <name evidence="3" type="ORF">H9W90_10350</name>
</gene>
<dbReference type="Pfam" id="PF13175">
    <property type="entry name" value="AAA_15"/>
    <property type="match status" value="1"/>
</dbReference>
<dbReference type="PANTHER" id="PTHR43581:SF2">
    <property type="entry name" value="EXCINUCLEASE ATPASE SUBUNIT"/>
    <property type="match status" value="1"/>
</dbReference>
<dbReference type="PANTHER" id="PTHR43581">
    <property type="entry name" value="ATP/GTP PHOSPHATASE"/>
    <property type="match status" value="1"/>
</dbReference>
<proteinExistence type="predicted"/>
<feature type="domain" description="ATPase AAA-type core" evidence="2">
    <location>
        <begin position="329"/>
        <end position="503"/>
    </location>
</feature>
<dbReference type="RefSeq" id="WP_187481526.1">
    <property type="nucleotide sequence ID" value="NZ_CP060695.1"/>
</dbReference>
<feature type="domain" description="Endonuclease GajA/Old nuclease/RecF-like AAA" evidence="1">
    <location>
        <begin position="2"/>
        <end position="322"/>
    </location>
</feature>
<dbReference type="InterPro" id="IPR003959">
    <property type="entry name" value="ATPase_AAA_core"/>
</dbReference>
<organism evidence="3 4">
    <name type="scientific">Polaribacter pectinis</name>
    <dbReference type="NCBI Taxonomy" id="2738844"/>
    <lineage>
        <taxon>Bacteria</taxon>
        <taxon>Pseudomonadati</taxon>
        <taxon>Bacteroidota</taxon>
        <taxon>Flavobacteriia</taxon>
        <taxon>Flavobacteriales</taxon>
        <taxon>Flavobacteriaceae</taxon>
    </lineage>
</organism>
<reference evidence="3 4" key="1">
    <citation type="submission" date="2020-08" db="EMBL/GenBank/DDBJ databases">
        <title>Polaribacter sp. L12M9 isolated from gut of the Korean scallop.</title>
        <authorList>
            <person name="Jeong Y.S."/>
        </authorList>
    </citation>
    <scope>NUCLEOTIDE SEQUENCE [LARGE SCALE GENOMIC DNA]</scope>
    <source>
        <strain evidence="3 4">L12M9</strain>
    </source>
</reference>
<dbReference type="InterPro" id="IPR041685">
    <property type="entry name" value="AAA_GajA/Old/RecF-like"/>
</dbReference>
<dbReference type="EMBL" id="CP060695">
    <property type="protein sequence ID" value="QNM84597.1"/>
    <property type="molecule type" value="Genomic_DNA"/>
</dbReference>
<dbReference type="InterPro" id="IPR027417">
    <property type="entry name" value="P-loop_NTPase"/>
</dbReference>
<accession>A0A7G9L7J8</accession>
<protein>
    <submittedName>
        <fullName evidence="3">AAA family ATPase</fullName>
    </submittedName>
</protein>
<dbReference type="InterPro" id="IPR051396">
    <property type="entry name" value="Bact_Antivir_Def_Nuclease"/>
</dbReference>
<evidence type="ECO:0000313" key="3">
    <source>
        <dbReference type="EMBL" id="QNM84597.1"/>
    </source>
</evidence>
<evidence type="ECO:0000259" key="2">
    <source>
        <dbReference type="Pfam" id="PF13304"/>
    </source>
</evidence>
<dbReference type="KEGG" id="ppec:H9W90_10350"/>
<sequence length="568" mass="66138">METIKLSNFRKVKDSWDLDLAPITFFTGTNNSGKSTVIKSLLLLEDYVKSNNHFELNFHGENFYKHKIESYKNAVNRTSFINLKKDLVFEYKNKGYDISLTFEIGENNLIGFLKKMKFKREDKATLEISQTSSKTYQLQIDAFFLNQRIIDNKEEEDKLNTLALELTVSNIIEMDKEELKGLYAEFDKYSHKMLLMNEYSYTGDNTLDLNSEETKDLANVYLKYDKIIEENRKKIIDVTQNISDGEKKLKKIQQKLNKKGQLIKDRLMYSPTFSLEDFGISDRRIDKILRIVLPQYLVDNNLGNNRIKNNFKNSDESLELDKANKLGDELLLALSFNTRHLSPHRSNQSKLFIHENKNVDINYLTKNHFEKQLHADIDVQKFMKKWMSKDYFDIGEDYKISTYESTVSKIEIYEDETWINLSDKGFGAGQIFSILLAIASSIIETQGKIAKKGALFEQDLSIILIEEPEANLHPGLQSKLAELFLDANREFGINFILETHSEYMIRMSQIIVKQINEKDENAKIPFEAYYFDKDAKPYSMIYRKDGKFTNEFGSGFFDVSSNLAFDIL</sequence>
<dbReference type="Pfam" id="PF13304">
    <property type="entry name" value="AAA_21"/>
    <property type="match status" value="1"/>
</dbReference>
<name>A0A7G9L7J8_9FLAO</name>